<dbReference type="EMBL" id="HBIX01030123">
    <property type="protein sequence ID" value="CAE0727329.1"/>
    <property type="molecule type" value="Transcribed_RNA"/>
</dbReference>
<sequence length="425" mass="48364">MSSRGRSVTPGRRYGEIIGNIFSKGSGDEEEQSSASYSSEAKRMFRERRQNGSTGIFSRKSTPERRQTLSPLRRFNESRSNGRPPTPDRNHNRSLSPAPNGRLLSDQLDPFENVGKGISIRALSKSPSRRKTSEMDSLGPVSSYVTNKMLMETSDETREGPETAGTTSSGSVQQKTDYNNEADVEEKAAALIWALGELPVTTEEESKSSVSFSSNDSAQMKKIIQAQNEQIRFYESRLKYQSTDIEQLKFELQQTKRNESKLNLELDIHDLKYSMYDEYRRMIDRRRLDGKIDDEGDEIEGDLENSQFSKTCATFSKVDRLNQLYEKSRTEAENRYSILQAEYDKVKSRFSELEGDKSRPISNGSSTVSEVVRADQAGTSSLLEKRIKILESENLNYLDDIQRKQKELDEAKLRQSNAEKKKIRG</sequence>
<proteinExistence type="predicted"/>
<feature type="region of interest" description="Disordered" evidence="2">
    <location>
        <begin position="154"/>
        <end position="178"/>
    </location>
</feature>
<dbReference type="AlphaFoldDB" id="A0A7S4AV43"/>
<protein>
    <submittedName>
        <fullName evidence="3">Uncharacterized protein</fullName>
    </submittedName>
</protein>
<evidence type="ECO:0000313" key="3">
    <source>
        <dbReference type="EMBL" id="CAE0727329.1"/>
    </source>
</evidence>
<evidence type="ECO:0000256" key="2">
    <source>
        <dbReference type="SAM" id="MobiDB-lite"/>
    </source>
</evidence>
<name>A0A7S4AV43_9STRA</name>
<organism evidence="3">
    <name type="scientific">Pseudo-nitzschia australis</name>
    <dbReference type="NCBI Taxonomy" id="44445"/>
    <lineage>
        <taxon>Eukaryota</taxon>
        <taxon>Sar</taxon>
        <taxon>Stramenopiles</taxon>
        <taxon>Ochrophyta</taxon>
        <taxon>Bacillariophyta</taxon>
        <taxon>Bacillariophyceae</taxon>
        <taxon>Bacillariophycidae</taxon>
        <taxon>Bacillariales</taxon>
        <taxon>Bacillariaceae</taxon>
        <taxon>Pseudo-nitzschia</taxon>
    </lineage>
</organism>
<feature type="region of interest" description="Disordered" evidence="2">
    <location>
        <begin position="1"/>
        <end position="110"/>
    </location>
</feature>
<feature type="compositionally biased region" description="Basic and acidic residues" evidence="2">
    <location>
        <begin position="40"/>
        <end position="50"/>
    </location>
</feature>
<feature type="compositionally biased region" description="Polar residues" evidence="2">
    <location>
        <begin position="51"/>
        <end position="60"/>
    </location>
</feature>
<accession>A0A7S4AV43</accession>
<reference evidence="3" key="1">
    <citation type="submission" date="2021-01" db="EMBL/GenBank/DDBJ databases">
        <authorList>
            <person name="Corre E."/>
            <person name="Pelletier E."/>
            <person name="Niang G."/>
            <person name="Scheremetjew M."/>
            <person name="Finn R."/>
            <person name="Kale V."/>
            <person name="Holt S."/>
            <person name="Cochrane G."/>
            <person name="Meng A."/>
            <person name="Brown T."/>
            <person name="Cohen L."/>
        </authorList>
    </citation>
    <scope>NUCLEOTIDE SEQUENCE</scope>
    <source>
        <strain evidence="3">10249 10 AB</strain>
    </source>
</reference>
<gene>
    <name evidence="3" type="ORF">PAUS00366_LOCUS20112</name>
</gene>
<evidence type="ECO:0000256" key="1">
    <source>
        <dbReference type="SAM" id="Coils"/>
    </source>
</evidence>
<keyword evidence="1" id="KW-0175">Coiled coil</keyword>
<feature type="coiled-coil region" evidence="1">
    <location>
        <begin position="387"/>
        <end position="421"/>
    </location>
</feature>
<feature type="compositionally biased region" description="Polar residues" evidence="2">
    <location>
        <begin position="164"/>
        <end position="178"/>
    </location>
</feature>
<feature type="coiled-coil region" evidence="1">
    <location>
        <begin position="322"/>
        <end position="349"/>
    </location>
</feature>